<evidence type="ECO:0000313" key="12">
    <source>
        <dbReference type="EMBL" id="KAJ6818773.1"/>
    </source>
</evidence>
<gene>
    <name evidence="12" type="ORF">M6B38_132000</name>
</gene>
<evidence type="ECO:0000313" key="13">
    <source>
        <dbReference type="Proteomes" id="UP001140949"/>
    </source>
</evidence>
<dbReference type="Pfam" id="PF13639">
    <property type="entry name" value="zf-RING_2"/>
    <property type="match status" value="1"/>
</dbReference>
<dbReference type="PROSITE" id="PS50089">
    <property type="entry name" value="ZF_RING_2"/>
    <property type="match status" value="1"/>
</dbReference>
<feature type="region of interest" description="Disordered" evidence="9">
    <location>
        <begin position="485"/>
        <end position="507"/>
    </location>
</feature>
<dbReference type="EMBL" id="JANAVB010026999">
    <property type="protein sequence ID" value="KAJ6818773.1"/>
    <property type="molecule type" value="Genomic_DNA"/>
</dbReference>
<evidence type="ECO:0000256" key="7">
    <source>
        <dbReference type="ARBA" id="ARBA00022833"/>
    </source>
</evidence>
<dbReference type="InterPro" id="IPR001841">
    <property type="entry name" value="Znf_RING"/>
</dbReference>
<keyword evidence="5 8" id="KW-0863">Zinc-finger</keyword>
<dbReference type="GO" id="GO:0061630">
    <property type="term" value="F:ubiquitin protein ligase activity"/>
    <property type="evidence" value="ECO:0007669"/>
    <property type="project" value="UniProtKB-EC"/>
</dbReference>
<keyword evidence="4" id="KW-0479">Metal-binding</keyword>
<dbReference type="SMART" id="SM00184">
    <property type="entry name" value="RING"/>
    <property type="match status" value="1"/>
</dbReference>
<feature type="compositionally biased region" description="Polar residues" evidence="9">
    <location>
        <begin position="12"/>
        <end position="26"/>
    </location>
</feature>
<keyword evidence="7" id="KW-0862">Zinc</keyword>
<name>A0AAX6FRA9_IRIPA</name>
<keyword evidence="3" id="KW-0808">Transferase</keyword>
<evidence type="ECO:0000256" key="5">
    <source>
        <dbReference type="ARBA" id="ARBA00022771"/>
    </source>
</evidence>
<reference evidence="12" key="2">
    <citation type="submission" date="2023-04" db="EMBL/GenBank/DDBJ databases">
        <authorList>
            <person name="Bruccoleri R.E."/>
            <person name="Oakeley E.J."/>
            <person name="Faust A.-M."/>
            <person name="Dessus-Babus S."/>
            <person name="Altorfer M."/>
            <person name="Burckhardt D."/>
            <person name="Oertli M."/>
            <person name="Naumann U."/>
            <person name="Petersen F."/>
            <person name="Wong J."/>
        </authorList>
    </citation>
    <scope>NUCLEOTIDE SEQUENCE</scope>
    <source>
        <strain evidence="12">GSM-AAB239-AS_SAM_17_03QT</strain>
        <tissue evidence="12">Leaf</tissue>
    </source>
</reference>
<dbReference type="Gene3D" id="3.30.40.10">
    <property type="entry name" value="Zinc/RING finger domain, C3HC4 (zinc finger)"/>
    <property type="match status" value="1"/>
</dbReference>
<feature type="compositionally biased region" description="Basic residues" evidence="9">
    <location>
        <begin position="78"/>
        <end position="89"/>
    </location>
</feature>
<dbReference type="AlphaFoldDB" id="A0AAX6FRA9"/>
<dbReference type="FunFam" id="3.30.40.10:FF:000022">
    <property type="entry name" value="E3 ubiquitin-protein ligase RING1-like"/>
    <property type="match status" value="1"/>
</dbReference>
<feature type="transmembrane region" description="Helical" evidence="10">
    <location>
        <begin position="455"/>
        <end position="476"/>
    </location>
</feature>
<keyword evidence="6" id="KW-0833">Ubl conjugation pathway</keyword>
<evidence type="ECO:0000256" key="1">
    <source>
        <dbReference type="ARBA" id="ARBA00000900"/>
    </source>
</evidence>
<evidence type="ECO:0000259" key="11">
    <source>
        <dbReference type="PROSITE" id="PS50089"/>
    </source>
</evidence>
<dbReference type="GO" id="GO:0008270">
    <property type="term" value="F:zinc ion binding"/>
    <property type="evidence" value="ECO:0007669"/>
    <property type="project" value="UniProtKB-KW"/>
</dbReference>
<organism evidence="12 13">
    <name type="scientific">Iris pallida</name>
    <name type="common">Sweet iris</name>
    <dbReference type="NCBI Taxonomy" id="29817"/>
    <lineage>
        <taxon>Eukaryota</taxon>
        <taxon>Viridiplantae</taxon>
        <taxon>Streptophyta</taxon>
        <taxon>Embryophyta</taxon>
        <taxon>Tracheophyta</taxon>
        <taxon>Spermatophyta</taxon>
        <taxon>Magnoliopsida</taxon>
        <taxon>Liliopsida</taxon>
        <taxon>Asparagales</taxon>
        <taxon>Iridaceae</taxon>
        <taxon>Iridoideae</taxon>
        <taxon>Irideae</taxon>
        <taxon>Iris</taxon>
    </lineage>
</organism>
<dbReference type="PANTHER" id="PTHR15710">
    <property type="entry name" value="E3 UBIQUITIN-PROTEIN LIGASE PRAJA"/>
    <property type="match status" value="1"/>
</dbReference>
<keyword evidence="10" id="KW-0812">Transmembrane</keyword>
<dbReference type="EC" id="2.3.2.27" evidence="2"/>
<feature type="domain" description="RING-type" evidence="11">
    <location>
        <begin position="348"/>
        <end position="389"/>
    </location>
</feature>
<dbReference type="GO" id="GO:0005737">
    <property type="term" value="C:cytoplasm"/>
    <property type="evidence" value="ECO:0007669"/>
    <property type="project" value="TreeGrafter"/>
</dbReference>
<keyword evidence="10" id="KW-0472">Membrane</keyword>
<evidence type="ECO:0000256" key="6">
    <source>
        <dbReference type="ARBA" id="ARBA00022786"/>
    </source>
</evidence>
<feature type="compositionally biased region" description="Basic and acidic residues" evidence="9">
    <location>
        <begin position="428"/>
        <end position="448"/>
    </location>
</feature>
<evidence type="ECO:0000256" key="8">
    <source>
        <dbReference type="PROSITE-ProRule" id="PRU00175"/>
    </source>
</evidence>
<feature type="region of interest" description="Disordered" evidence="9">
    <location>
        <begin position="74"/>
        <end position="96"/>
    </location>
</feature>
<reference evidence="12" key="1">
    <citation type="journal article" date="2023" name="GigaByte">
        <title>Genome assembly of the bearded iris, Iris pallida Lam.</title>
        <authorList>
            <person name="Bruccoleri R.E."/>
            <person name="Oakeley E.J."/>
            <person name="Faust A.M.E."/>
            <person name="Altorfer M."/>
            <person name="Dessus-Babus S."/>
            <person name="Burckhardt D."/>
            <person name="Oertli M."/>
            <person name="Naumann U."/>
            <person name="Petersen F."/>
            <person name="Wong J."/>
        </authorList>
    </citation>
    <scope>NUCLEOTIDE SEQUENCE</scope>
    <source>
        <strain evidence="12">GSM-AAB239-AS_SAM_17_03QT</strain>
    </source>
</reference>
<evidence type="ECO:0000256" key="2">
    <source>
        <dbReference type="ARBA" id="ARBA00012483"/>
    </source>
</evidence>
<keyword evidence="10" id="KW-1133">Transmembrane helix</keyword>
<keyword evidence="13" id="KW-1185">Reference proteome</keyword>
<dbReference type="InterPro" id="IPR013083">
    <property type="entry name" value="Znf_RING/FYVE/PHD"/>
</dbReference>
<proteinExistence type="predicted"/>
<evidence type="ECO:0000256" key="3">
    <source>
        <dbReference type="ARBA" id="ARBA00022679"/>
    </source>
</evidence>
<evidence type="ECO:0000256" key="10">
    <source>
        <dbReference type="SAM" id="Phobius"/>
    </source>
</evidence>
<comment type="caution">
    <text evidence="12">The sequence shown here is derived from an EMBL/GenBank/DDBJ whole genome shotgun (WGS) entry which is preliminary data.</text>
</comment>
<sequence>MDDNSDHFILESPQSVDNTHLNSSSSHHYEHPEAQCVVCRRAFSLGTRNTDGLEAISICGECKNMVVDDNEATPVLGSRRHRRRQRGRGSRYGSSESIEDLFSQQFSQLIGLVRQIHDIQAEDVDTTITLSSRGSNSSARFWSRSWRRPISDYDSESIDHGDSLFGETDSSISFYGGDSEASHDVQSLLEREISTHLDYESHNYTDTDIDPMHAGLDQWNSDDQDEDIQWEGVNMEETSTILTGPHVQMQDTLGSPNDSFSSAQNGRWIHWRVRHADLFADLEDLDIPHFVGNSSDDVDARGFEELLEQLAETDGARRGAPPAAVSIIQSLPYVIISNDHEKDGSLVCPVCKEPLSIDSEAKQLPCFHLYHPSCILPWLSARNSCPVCRYELPTDDPEYEQGKENMGGNEIHGIQLHEQGEESSTDVLRGEHAEEGEKVQNSLSREDSDGGTGRGWLFLAAAPIVSIVGIALAFWLQKSVGDARNHNRNTEQNGPHQRHRSCSIADGNRRWRLPF</sequence>
<evidence type="ECO:0000256" key="9">
    <source>
        <dbReference type="SAM" id="MobiDB-lite"/>
    </source>
</evidence>
<dbReference type="CDD" id="cd16669">
    <property type="entry name" value="RING-H2_RNF181"/>
    <property type="match status" value="1"/>
</dbReference>
<dbReference type="PANTHER" id="PTHR15710:SF242">
    <property type="entry name" value="OS06G0633500 PROTEIN"/>
    <property type="match status" value="1"/>
</dbReference>
<feature type="region of interest" description="Disordered" evidence="9">
    <location>
        <begin position="419"/>
        <end position="448"/>
    </location>
</feature>
<accession>A0AAX6FRA9</accession>
<comment type="catalytic activity">
    <reaction evidence="1">
        <text>S-ubiquitinyl-[E2 ubiquitin-conjugating enzyme]-L-cysteine + [acceptor protein]-L-lysine = [E2 ubiquitin-conjugating enzyme]-L-cysteine + N(6)-ubiquitinyl-[acceptor protein]-L-lysine.</text>
        <dbReference type="EC" id="2.3.2.27"/>
    </reaction>
</comment>
<protein>
    <recommendedName>
        <fullName evidence="2">RING-type E3 ubiquitin transferase</fullName>
        <ecNumber evidence="2">2.3.2.27</ecNumber>
    </recommendedName>
</protein>
<feature type="region of interest" description="Disordered" evidence="9">
    <location>
        <begin position="1"/>
        <end position="27"/>
    </location>
</feature>
<dbReference type="SUPFAM" id="SSF57850">
    <property type="entry name" value="RING/U-box"/>
    <property type="match status" value="1"/>
</dbReference>
<dbReference type="Proteomes" id="UP001140949">
    <property type="component" value="Unassembled WGS sequence"/>
</dbReference>
<evidence type="ECO:0000256" key="4">
    <source>
        <dbReference type="ARBA" id="ARBA00022723"/>
    </source>
</evidence>
<dbReference type="GO" id="GO:0016567">
    <property type="term" value="P:protein ubiquitination"/>
    <property type="evidence" value="ECO:0007669"/>
    <property type="project" value="TreeGrafter"/>
</dbReference>